<comment type="catalytic activity">
    <reaction evidence="7">
        <text>(S)-2,3,4,5-tetrahydrodipicolinate + acetyl-CoA + H2O = L-2-acetamido-6-oxoheptanedioate + CoA</text>
        <dbReference type="Rhea" id="RHEA:13085"/>
        <dbReference type="ChEBI" id="CHEBI:15377"/>
        <dbReference type="ChEBI" id="CHEBI:16845"/>
        <dbReference type="ChEBI" id="CHEBI:57287"/>
        <dbReference type="ChEBI" id="CHEBI:57288"/>
        <dbReference type="ChEBI" id="CHEBI:58117"/>
        <dbReference type="EC" id="2.3.1.89"/>
    </reaction>
</comment>
<reference evidence="9 10" key="1">
    <citation type="submission" date="2021-01" db="EMBL/GenBank/DDBJ databases">
        <title>Genomic Encyclopedia of Type Strains, Phase IV (KMG-IV): sequencing the most valuable type-strain genomes for metagenomic binning, comparative biology and taxonomic classification.</title>
        <authorList>
            <person name="Goeker M."/>
        </authorList>
    </citation>
    <scope>NUCLEOTIDE SEQUENCE [LARGE SCALE GENOMIC DNA]</scope>
    <source>
        <strain evidence="9 10">DSM 25890</strain>
    </source>
</reference>
<evidence type="ECO:0000313" key="10">
    <source>
        <dbReference type="Proteomes" id="UP001314796"/>
    </source>
</evidence>
<dbReference type="Pfam" id="PF08503">
    <property type="entry name" value="DapH_N"/>
    <property type="match status" value="1"/>
</dbReference>
<dbReference type="HAMAP" id="MF_01691">
    <property type="entry name" value="DapH"/>
    <property type="match status" value="1"/>
</dbReference>
<dbReference type="GO" id="GO:0008666">
    <property type="term" value="F:2,3,4,5-tetrahydropyridine-2,6-dicarboxylate N-succinyltransferase activity"/>
    <property type="evidence" value="ECO:0007669"/>
    <property type="project" value="UniProtKB-EC"/>
</dbReference>
<comment type="caution">
    <text evidence="9">The sequence shown here is derived from an EMBL/GenBank/DDBJ whole genome shotgun (WGS) entry which is preliminary data.</text>
</comment>
<dbReference type="Pfam" id="PF14602">
    <property type="entry name" value="Hexapep_2"/>
    <property type="match status" value="1"/>
</dbReference>
<evidence type="ECO:0000256" key="2">
    <source>
        <dbReference type="ARBA" id="ARBA00022679"/>
    </source>
</evidence>
<dbReference type="InterPro" id="IPR018357">
    <property type="entry name" value="Hexapep_transf_CS"/>
</dbReference>
<evidence type="ECO:0000256" key="4">
    <source>
        <dbReference type="ARBA" id="ARBA00022915"/>
    </source>
</evidence>
<dbReference type="InterPro" id="IPR013710">
    <property type="entry name" value="DapH_N"/>
</dbReference>
<keyword evidence="2 7" id="KW-0808">Transferase</keyword>
<dbReference type="InterPro" id="IPR011004">
    <property type="entry name" value="Trimer_LpxA-like_sf"/>
</dbReference>
<proteinExistence type="inferred from homology"/>
<keyword evidence="10" id="KW-1185">Reference proteome</keyword>
<evidence type="ECO:0000256" key="6">
    <source>
        <dbReference type="ARBA" id="ARBA00023315"/>
    </source>
</evidence>
<evidence type="ECO:0000256" key="7">
    <source>
        <dbReference type="HAMAP-Rule" id="MF_01691"/>
    </source>
</evidence>
<evidence type="ECO:0000259" key="8">
    <source>
        <dbReference type="Pfam" id="PF08503"/>
    </source>
</evidence>
<dbReference type="InterPro" id="IPR001451">
    <property type="entry name" value="Hexapep"/>
</dbReference>
<comment type="pathway">
    <text evidence="7">Amino-acid biosynthesis; L-lysine biosynthesis via DAP pathway; LL-2,6-diaminopimelate from (S)-tetrahydrodipicolinate (acetylase route): step 1/3.</text>
</comment>
<dbReference type="PANTHER" id="PTHR43300:SF10">
    <property type="entry name" value="2,3,4,5-TETRAHYDROPYRIDINE-2,6-DICARBOXYLATE N-ACETYLTRANSFERASE"/>
    <property type="match status" value="1"/>
</dbReference>
<dbReference type="NCBIfam" id="TIGR03532">
    <property type="entry name" value="DapD_Ac"/>
    <property type="match status" value="1"/>
</dbReference>
<evidence type="ECO:0000313" key="9">
    <source>
        <dbReference type="EMBL" id="MBM7615915.1"/>
    </source>
</evidence>
<dbReference type="Pfam" id="PF00132">
    <property type="entry name" value="Hexapep"/>
    <property type="match status" value="1"/>
</dbReference>
<evidence type="ECO:0000256" key="1">
    <source>
        <dbReference type="ARBA" id="ARBA00022605"/>
    </source>
</evidence>
<evidence type="ECO:0000256" key="3">
    <source>
        <dbReference type="ARBA" id="ARBA00022737"/>
    </source>
</evidence>
<evidence type="ECO:0000256" key="5">
    <source>
        <dbReference type="ARBA" id="ARBA00023154"/>
    </source>
</evidence>
<dbReference type="InterPro" id="IPR019873">
    <property type="entry name" value="DapH"/>
</dbReference>
<dbReference type="Proteomes" id="UP001314796">
    <property type="component" value="Unassembled WGS sequence"/>
</dbReference>
<dbReference type="InterPro" id="IPR050179">
    <property type="entry name" value="Trans_hexapeptide_repeat"/>
</dbReference>
<keyword evidence="5 7" id="KW-0457">Lysine biosynthesis</keyword>
<dbReference type="PANTHER" id="PTHR43300">
    <property type="entry name" value="ACETYLTRANSFERASE"/>
    <property type="match status" value="1"/>
</dbReference>
<dbReference type="Gene3D" id="2.160.10.10">
    <property type="entry name" value="Hexapeptide repeat proteins"/>
    <property type="match status" value="1"/>
</dbReference>
<dbReference type="EC" id="2.3.1.89" evidence="7"/>
<protein>
    <recommendedName>
        <fullName evidence="7">2,3,4,5-tetrahydropyridine-2,6-dicarboxylate N-acetyltransferase</fullName>
        <ecNumber evidence="7">2.3.1.89</ecNumber>
    </recommendedName>
    <alternativeName>
        <fullName evidence="7">Tetrahydrodipicolinate N-acetyltransferase</fullName>
        <shortName evidence="7">THP acetyltransferase</shortName>
        <shortName evidence="7">Tetrahydropicolinate acetylase</shortName>
    </alternativeName>
</protein>
<feature type="domain" description="2,3,4,5-tetrahydropyridine-2,6-dicarboxylate N-acetyltransferase N-terminal" evidence="8">
    <location>
        <begin position="17"/>
        <end position="96"/>
    </location>
</feature>
<dbReference type="SUPFAM" id="SSF51161">
    <property type="entry name" value="Trimeric LpxA-like enzymes"/>
    <property type="match status" value="1"/>
</dbReference>
<dbReference type="RefSeq" id="WP_204403629.1">
    <property type="nucleotide sequence ID" value="NZ_JAFBEE010000020.1"/>
</dbReference>
<dbReference type="PROSITE" id="PS00101">
    <property type="entry name" value="HEXAPEP_TRANSFERASES"/>
    <property type="match status" value="1"/>
</dbReference>
<organism evidence="9 10">
    <name type="scientific">Alkaliphilus hydrothermalis</name>
    <dbReference type="NCBI Taxonomy" id="1482730"/>
    <lineage>
        <taxon>Bacteria</taxon>
        <taxon>Bacillati</taxon>
        <taxon>Bacillota</taxon>
        <taxon>Clostridia</taxon>
        <taxon>Peptostreptococcales</taxon>
        <taxon>Natronincolaceae</taxon>
        <taxon>Alkaliphilus</taxon>
    </lineage>
</organism>
<comment type="function">
    <text evidence="7">Catalyzes the transfer of an acetyl group from acetyl-CoA to tetrahydrodipicolinate.</text>
</comment>
<gene>
    <name evidence="7" type="primary">dapH</name>
    <name evidence="9" type="ORF">JOC73_002489</name>
</gene>
<sequence length="245" mass="26338">MSNHQIPPQNTIDTSSPEALAKCIKEAKKTTPVKVYIQGKLSLDTNTNIKIFGGESFWILMGEYEDISKILNLHQKDIQHYHLEYDRRNSAIPLLNPLQLQARIEPGAIIRENVTIGKNVVIMMGAVINVGAEIGDNTMVDMNCVVGARGIIGKNAHIGAGAVIAGVLEPPNKTPVIIEDDVFIGANAVVLEGVRVGKGAVVAAGSIVTKDVPPNTVVAGMPAHIIKTKDSKTEEKVRILEDLRG</sequence>
<dbReference type="EMBL" id="JAFBEE010000020">
    <property type="protein sequence ID" value="MBM7615915.1"/>
    <property type="molecule type" value="Genomic_DNA"/>
</dbReference>
<keyword evidence="1 7" id="KW-0028">Amino-acid biosynthesis</keyword>
<accession>A0ABS2NSI3</accession>
<dbReference type="Gene3D" id="3.30.70.250">
    <property type="entry name" value="Malonyl-CoA ACP transacylase, ACP-binding"/>
    <property type="match status" value="1"/>
</dbReference>
<comment type="similarity">
    <text evidence="7">Belongs to the transferase hexapeptide repeat family. DapH subfamily.</text>
</comment>
<keyword evidence="3 7" id="KW-0677">Repeat</keyword>
<dbReference type="CDD" id="cd03350">
    <property type="entry name" value="LbH_THP_succinylT"/>
    <property type="match status" value="1"/>
</dbReference>
<keyword evidence="4 7" id="KW-0220">Diaminopimelate biosynthesis</keyword>
<keyword evidence="6 7" id="KW-0012">Acyltransferase</keyword>
<name>A0ABS2NSI3_9FIRM</name>